<keyword evidence="1 4" id="KW-0349">Heme</keyword>
<evidence type="ECO:0000259" key="6">
    <source>
        <dbReference type="PROSITE" id="PS51007"/>
    </source>
</evidence>
<proteinExistence type="predicted"/>
<name>A0ABW8JN08_9GAMM</name>
<evidence type="ECO:0000256" key="5">
    <source>
        <dbReference type="SAM" id="MobiDB-lite"/>
    </source>
</evidence>
<feature type="region of interest" description="Disordered" evidence="5">
    <location>
        <begin position="1"/>
        <end position="27"/>
    </location>
</feature>
<sequence length="170" mass="18163">MAGRRGDVSTGRGRPNPSADRRGSLGMNRRHIRRSVCAAALFACIGMLHAQSSDQGLYTRATLKNANGEAIFRSICQGCHMPDAKGAVGAGTYPALAGDPRLVSAPYMAAVILFGRHDMPSFETTPASIRNYDAKLSDAQIAEVVNYVRTHFGNHYTDSISAAEVAAMHP</sequence>
<keyword evidence="8" id="KW-1185">Reference proteome</keyword>
<feature type="domain" description="Cytochrome c" evidence="6">
    <location>
        <begin position="63"/>
        <end position="152"/>
    </location>
</feature>
<dbReference type="Proteomes" id="UP001620461">
    <property type="component" value="Unassembled WGS sequence"/>
</dbReference>
<dbReference type="EMBL" id="JADIKJ010000017">
    <property type="protein sequence ID" value="MFK2901631.1"/>
    <property type="molecule type" value="Genomic_DNA"/>
</dbReference>
<dbReference type="InterPro" id="IPR036909">
    <property type="entry name" value="Cyt_c-like_dom_sf"/>
</dbReference>
<protein>
    <submittedName>
        <fullName evidence="7">Cytochrome c</fullName>
    </submittedName>
</protein>
<evidence type="ECO:0000256" key="4">
    <source>
        <dbReference type="PROSITE-ProRule" id="PRU00433"/>
    </source>
</evidence>
<dbReference type="Pfam" id="PF13442">
    <property type="entry name" value="Cytochrome_CBB3"/>
    <property type="match status" value="1"/>
</dbReference>
<dbReference type="PANTHER" id="PTHR35008">
    <property type="entry name" value="BLL4482 PROTEIN-RELATED"/>
    <property type="match status" value="1"/>
</dbReference>
<gene>
    <name evidence="7" type="ORF">ISP15_14925</name>
</gene>
<reference evidence="7 8" key="1">
    <citation type="submission" date="2020-10" db="EMBL/GenBank/DDBJ databases">
        <title>Phylogeny of dyella-like bacteria.</title>
        <authorList>
            <person name="Fu J."/>
        </authorList>
    </citation>
    <scope>NUCLEOTIDE SEQUENCE [LARGE SCALE GENOMIC DNA]</scope>
    <source>
        <strain evidence="7 8">JP1</strain>
    </source>
</reference>
<dbReference type="InterPro" id="IPR051459">
    <property type="entry name" value="Cytochrome_c-type_DH"/>
</dbReference>
<dbReference type="PANTHER" id="PTHR35008:SF9">
    <property type="entry name" value="CYTOCHROME C DOMAIN-CONTAINING PROTEIN"/>
    <property type="match status" value="1"/>
</dbReference>
<evidence type="ECO:0000313" key="8">
    <source>
        <dbReference type="Proteomes" id="UP001620461"/>
    </source>
</evidence>
<keyword evidence="2 4" id="KW-0479">Metal-binding</keyword>
<evidence type="ECO:0000313" key="7">
    <source>
        <dbReference type="EMBL" id="MFK2901631.1"/>
    </source>
</evidence>
<dbReference type="SUPFAM" id="SSF46626">
    <property type="entry name" value="Cytochrome c"/>
    <property type="match status" value="1"/>
</dbReference>
<evidence type="ECO:0000256" key="3">
    <source>
        <dbReference type="ARBA" id="ARBA00023004"/>
    </source>
</evidence>
<dbReference type="PROSITE" id="PS51007">
    <property type="entry name" value="CYTC"/>
    <property type="match status" value="1"/>
</dbReference>
<keyword evidence="3 4" id="KW-0408">Iron</keyword>
<comment type="caution">
    <text evidence="7">The sequence shown here is derived from an EMBL/GenBank/DDBJ whole genome shotgun (WGS) entry which is preliminary data.</text>
</comment>
<evidence type="ECO:0000256" key="2">
    <source>
        <dbReference type="ARBA" id="ARBA00022723"/>
    </source>
</evidence>
<dbReference type="Gene3D" id="1.10.760.10">
    <property type="entry name" value="Cytochrome c-like domain"/>
    <property type="match status" value="1"/>
</dbReference>
<dbReference type="InterPro" id="IPR009056">
    <property type="entry name" value="Cyt_c-like_dom"/>
</dbReference>
<accession>A0ABW8JN08</accession>
<organism evidence="7 8">
    <name type="scientific">Dyella jejuensis</name>
    <dbReference type="NCBI Taxonomy" id="1432009"/>
    <lineage>
        <taxon>Bacteria</taxon>
        <taxon>Pseudomonadati</taxon>
        <taxon>Pseudomonadota</taxon>
        <taxon>Gammaproteobacteria</taxon>
        <taxon>Lysobacterales</taxon>
        <taxon>Rhodanobacteraceae</taxon>
        <taxon>Dyella</taxon>
    </lineage>
</organism>
<evidence type="ECO:0000256" key="1">
    <source>
        <dbReference type="ARBA" id="ARBA00022617"/>
    </source>
</evidence>